<evidence type="ECO:0000256" key="7">
    <source>
        <dbReference type="ARBA" id="ARBA00023136"/>
    </source>
</evidence>
<feature type="transmembrane region" description="Helical" evidence="8">
    <location>
        <begin position="141"/>
        <end position="162"/>
    </location>
</feature>
<feature type="transmembrane region" description="Helical" evidence="8">
    <location>
        <begin position="168"/>
        <end position="188"/>
    </location>
</feature>
<keyword evidence="5 11" id="KW-0067">ATP-binding</keyword>
<dbReference type="GO" id="GO:0140359">
    <property type="term" value="F:ABC-type transporter activity"/>
    <property type="evidence" value="ECO:0007669"/>
    <property type="project" value="InterPro"/>
</dbReference>
<keyword evidence="12" id="KW-1185">Reference proteome</keyword>
<evidence type="ECO:0000256" key="3">
    <source>
        <dbReference type="ARBA" id="ARBA00022692"/>
    </source>
</evidence>
<dbReference type="InterPro" id="IPR017871">
    <property type="entry name" value="ABC_transporter-like_CS"/>
</dbReference>
<dbReference type="GO" id="GO:0005886">
    <property type="term" value="C:plasma membrane"/>
    <property type="evidence" value="ECO:0007669"/>
    <property type="project" value="UniProtKB-SubCell"/>
</dbReference>
<evidence type="ECO:0000256" key="5">
    <source>
        <dbReference type="ARBA" id="ARBA00022840"/>
    </source>
</evidence>
<dbReference type="OrthoDB" id="9762778at2"/>
<dbReference type="InterPro" id="IPR036640">
    <property type="entry name" value="ABC1_TM_sf"/>
</dbReference>
<dbReference type="EMBL" id="FOFU01000004">
    <property type="protein sequence ID" value="SEQ37632.1"/>
    <property type="molecule type" value="Genomic_DNA"/>
</dbReference>
<dbReference type="SUPFAM" id="SSF90123">
    <property type="entry name" value="ABC transporter transmembrane region"/>
    <property type="match status" value="1"/>
</dbReference>
<gene>
    <name evidence="11" type="ORF">SAMN04487977_10451</name>
</gene>
<dbReference type="STRING" id="163.SAMN04487775_11153"/>
<organism evidence="11 12">
    <name type="scientific">Treponema bryantii</name>
    <dbReference type="NCBI Taxonomy" id="163"/>
    <lineage>
        <taxon>Bacteria</taxon>
        <taxon>Pseudomonadati</taxon>
        <taxon>Spirochaetota</taxon>
        <taxon>Spirochaetia</taxon>
        <taxon>Spirochaetales</taxon>
        <taxon>Treponemataceae</taxon>
        <taxon>Treponema</taxon>
    </lineage>
</organism>
<dbReference type="GO" id="GO:0005524">
    <property type="term" value="F:ATP binding"/>
    <property type="evidence" value="ECO:0007669"/>
    <property type="project" value="UniProtKB-KW"/>
</dbReference>
<dbReference type="Proteomes" id="UP000182360">
    <property type="component" value="Unassembled WGS sequence"/>
</dbReference>
<dbReference type="GO" id="GO:0034040">
    <property type="term" value="F:ATPase-coupled lipid transmembrane transporter activity"/>
    <property type="evidence" value="ECO:0007669"/>
    <property type="project" value="TreeGrafter"/>
</dbReference>
<protein>
    <submittedName>
        <fullName evidence="11">ATP-binding cassette, subfamily B</fullName>
    </submittedName>
</protein>
<evidence type="ECO:0000256" key="1">
    <source>
        <dbReference type="ARBA" id="ARBA00004651"/>
    </source>
</evidence>
<dbReference type="Gene3D" id="1.20.1560.10">
    <property type="entry name" value="ABC transporter type 1, transmembrane domain"/>
    <property type="match status" value="1"/>
</dbReference>
<dbReference type="FunFam" id="3.40.50.300:FF:000287">
    <property type="entry name" value="Multidrug ABC transporter ATP-binding protein"/>
    <property type="match status" value="1"/>
</dbReference>
<feature type="domain" description="ABC transmembrane type-1" evidence="10">
    <location>
        <begin position="40"/>
        <end position="309"/>
    </location>
</feature>
<evidence type="ECO:0000256" key="8">
    <source>
        <dbReference type="SAM" id="Phobius"/>
    </source>
</evidence>
<accession>A0A1H9FIA4</accession>
<evidence type="ECO:0000313" key="12">
    <source>
        <dbReference type="Proteomes" id="UP000182360"/>
    </source>
</evidence>
<dbReference type="Gene3D" id="3.40.50.300">
    <property type="entry name" value="P-loop containing nucleotide triphosphate hydrolases"/>
    <property type="match status" value="1"/>
</dbReference>
<dbReference type="AlphaFoldDB" id="A0A1H9FIA4"/>
<dbReference type="InterPro" id="IPR011527">
    <property type="entry name" value="ABC1_TM_dom"/>
</dbReference>
<evidence type="ECO:0000259" key="9">
    <source>
        <dbReference type="PROSITE" id="PS50893"/>
    </source>
</evidence>
<evidence type="ECO:0000256" key="2">
    <source>
        <dbReference type="ARBA" id="ARBA00022448"/>
    </source>
</evidence>
<dbReference type="SMART" id="SM00382">
    <property type="entry name" value="AAA"/>
    <property type="match status" value="1"/>
</dbReference>
<comment type="subcellular location">
    <subcellularLocation>
        <location evidence="1">Cell membrane</location>
        <topology evidence="1">Multi-pass membrane protein</topology>
    </subcellularLocation>
</comment>
<keyword evidence="4" id="KW-0547">Nucleotide-binding</keyword>
<keyword evidence="3 8" id="KW-0812">Transmembrane</keyword>
<dbReference type="PANTHER" id="PTHR24221:SF397">
    <property type="entry name" value="ABC TRANSPORTER, ATP-BINDING TRANSMEMBRANE PROTEIN"/>
    <property type="match status" value="1"/>
</dbReference>
<feature type="transmembrane region" description="Helical" evidence="8">
    <location>
        <begin position="256"/>
        <end position="274"/>
    </location>
</feature>
<evidence type="ECO:0000256" key="6">
    <source>
        <dbReference type="ARBA" id="ARBA00022989"/>
    </source>
</evidence>
<keyword evidence="2" id="KW-0813">Transport</keyword>
<dbReference type="Pfam" id="PF00664">
    <property type="entry name" value="ABC_membrane"/>
    <property type="match status" value="1"/>
</dbReference>
<evidence type="ECO:0000259" key="10">
    <source>
        <dbReference type="PROSITE" id="PS50929"/>
    </source>
</evidence>
<feature type="transmembrane region" description="Helical" evidence="8">
    <location>
        <begin position="20"/>
        <end position="43"/>
    </location>
</feature>
<name>A0A1H9FIA4_9SPIR</name>
<dbReference type="InterPro" id="IPR039421">
    <property type="entry name" value="Type_1_exporter"/>
</dbReference>
<evidence type="ECO:0000313" key="11">
    <source>
        <dbReference type="EMBL" id="SEQ37632.1"/>
    </source>
</evidence>
<dbReference type="InterPro" id="IPR003439">
    <property type="entry name" value="ABC_transporter-like_ATP-bd"/>
</dbReference>
<dbReference type="RefSeq" id="WP_074642838.1">
    <property type="nucleotide sequence ID" value="NZ_FOFU01000004.1"/>
</dbReference>
<dbReference type="PANTHER" id="PTHR24221">
    <property type="entry name" value="ATP-BINDING CASSETTE SUB-FAMILY B"/>
    <property type="match status" value="1"/>
</dbReference>
<dbReference type="InterPro" id="IPR003593">
    <property type="entry name" value="AAA+_ATPase"/>
</dbReference>
<evidence type="ECO:0000256" key="4">
    <source>
        <dbReference type="ARBA" id="ARBA00022741"/>
    </source>
</evidence>
<dbReference type="GO" id="GO:0016887">
    <property type="term" value="F:ATP hydrolysis activity"/>
    <property type="evidence" value="ECO:0007669"/>
    <property type="project" value="InterPro"/>
</dbReference>
<dbReference type="PROSITE" id="PS50929">
    <property type="entry name" value="ABC_TM1F"/>
    <property type="match status" value="1"/>
</dbReference>
<dbReference type="PROSITE" id="PS50893">
    <property type="entry name" value="ABC_TRANSPORTER_2"/>
    <property type="match status" value="1"/>
</dbReference>
<dbReference type="PROSITE" id="PS00211">
    <property type="entry name" value="ABC_TRANSPORTER_1"/>
    <property type="match status" value="1"/>
</dbReference>
<proteinExistence type="predicted"/>
<dbReference type="SUPFAM" id="SSF52540">
    <property type="entry name" value="P-loop containing nucleoside triphosphate hydrolases"/>
    <property type="match status" value="1"/>
</dbReference>
<feature type="domain" description="ABC transporter" evidence="9">
    <location>
        <begin position="365"/>
        <end position="598"/>
    </location>
</feature>
<keyword evidence="7 8" id="KW-0472">Membrane</keyword>
<dbReference type="CDD" id="cd07346">
    <property type="entry name" value="ABC_6TM_exporters"/>
    <property type="match status" value="1"/>
</dbReference>
<dbReference type="Pfam" id="PF00005">
    <property type="entry name" value="ABC_tran"/>
    <property type="match status" value="1"/>
</dbReference>
<dbReference type="InterPro" id="IPR027417">
    <property type="entry name" value="P-loop_NTPase"/>
</dbReference>
<keyword evidence="6 8" id="KW-1133">Transmembrane helix</keyword>
<sequence>MFETLIKFFRFCDVENRRKFTGSIIVGIFNSLFMALRIGAVAVMLRGVIAAAIDGTAFEMNTVWLSFAIMCVSIIGGIITRKVTAMWQCEGGYRTCAKKRIEIAEHLRYLPMGYFNENSLGEITSVTTNTMESVGDVATRAVMMVFQGLLDTSLIIVMLFFFDWRIALVALAGFGLFEFVNLFMRVAVRDISAEKIKADAAEIGKVLEYIQGIAEVKAYNLAGKRRRELNSVIEKRLKILIKMEMRCIPVSNLQSLVAKLSGVAMMLASLYFYLAGTMDLANCSTMLVCSFMLFNALEAGGNYSALLRTIDIGVTKASKILALPTMNIEGRERPAEQGKTVQWTVFSESPSSCAAKAEIKDRLNIEARNIDFAYDKRKIIDNISLKIPANTTTAIVGPSGGGKTTFCHLLARFWDVNKGTVTLGEKDVRDYNMDDLMKNYSFVFQNVYLFHDTIANNIRFGEPDAPMEKVIAAAKKACCHDFISALPDGYDTVIGEGGASLSGGEKQRISIARAIMKDAPIIILDEATANVDPENERELMNAVSELTKEKTVIMIAHRLKTVRNADQIVVIDKGRIAEQGKHEELVAKGGIYAKFIDSRKQAVSWKL</sequence>
<feature type="transmembrane region" description="Helical" evidence="8">
    <location>
        <begin position="63"/>
        <end position="80"/>
    </location>
</feature>
<reference evidence="11 12" key="1">
    <citation type="submission" date="2016-10" db="EMBL/GenBank/DDBJ databases">
        <authorList>
            <person name="de Groot N.N."/>
        </authorList>
    </citation>
    <scope>NUCLEOTIDE SEQUENCE [LARGE SCALE GENOMIC DNA]</scope>
    <source>
        <strain evidence="11 12">B25</strain>
    </source>
</reference>